<gene>
    <name evidence="2" type="ORF">A3B45_01395</name>
</gene>
<name>A0A1F5KQG2_9BACT</name>
<protein>
    <submittedName>
        <fullName evidence="2">Uncharacterized protein</fullName>
    </submittedName>
</protein>
<dbReference type="STRING" id="1797785.A3B45_01395"/>
<proteinExistence type="predicted"/>
<evidence type="ECO:0000313" key="3">
    <source>
        <dbReference type="Proteomes" id="UP000178565"/>
    </source>
</evidence>
<keyword evidence="1" id="KW-0472">Membrane</keyword>
<reference evidence="2 3" key="1">
    <citation type="journal article" date="2016" name="Nat. Commun.">
        <title>Thousands of microbial genomes shed light on interconnected biogeochemical processes in an aquifer system.</title>
        <authorList>
            <person name="Anantharaman K."/>
            <person name="Brown C.T."/>
            <person name="Hug L.A."/>
            <person name="Sharon I."/>
            <person name="Castelle C.J."/>
            <person name="Probst A.J."/>
            <person name="Thomas B.C."/>
            <person name="Singh A."/>
            <person name="Wilkins M.J."/>
            <person name="Karaoz U."/>
            <person name="Brodie E.L."/>
            <person name="Williams K.H."/>
            <person name="Hubbard S.S."/>
            <person name="Banfield J.F."/>
        </authorList>
    </citation>
    <scope>NUCLEOTIDE SEQUENCE [LARGE SCALE GENOMIC DNA]</scope>
</reference>
<dbReference type="AlphaFoldDB" id="A0A1F5KQG2"/>
<dbReference type="EMBL" id="MFDM01000017">
    <property type="protein sequence ID" value="OGE43173.1"/>
    <property type="molecule type" value="Genomic_DNA"/>
</dbReference>
<dbReference type="Proteomes" id="UP000178565">
    <property type="component" value="Unassembled WGS sequence"/>
</dbReference>
<keyword evidence="1" id="KW-0812">Transmembrane</keyword>
<sequence length="275" mass="30568">MNYKGFAPILIVLIIAAAIGGYLVYSGKINLNQPKQIACTADAKICPDGSVVGRMGPNCEFAACPQVSDETSNWKTYTNKEYGFEFKYPNVFVQNTFNTPKGDVTPLTAESFHINKANIVTVNVYQLNKYKLIDNSGGFIFIYDSTNKKWVHDKTKEVSEFAPQKIESLVEAYLYKSGDSKCNSESLLIPKNNSGYLIEIINTKCMDDEGNQLEGYYELTTDQMLSTFKFLDTTNPEGRFCGGIGANLPENQCPEGYRCKLDGDYPDAGGKCIKK</sequence>
<evidence type="ECO:0000256" key="1">
    <source>
        <dbReference type="SAM" id="Phobius"/>
    </source>
</evidence>
<organism evidence="2 3">
    <name type="scientific">Candidatus Daviesbacteria bacterium RIFCSPLOWO2_01_FULL_39_12</name>
    <dbReference type="NCBI Taxonomy" id="1797785"/>
    <lineage>
        <taxon>Bacteria</taxon>
        <taxon>Candidatus Daviesiibacteriota</taxon>
    </lineage>
</organism>
<comment type="caution">
    <text evidence="2">The sequence shown here is derived from an EMBL/GenBank/DDBJ whole genome shotgun (WGS) entry which is preliminary data.</text>
</comment>
<accession>A0A1F5KQG2</accession>
<feature type="transmembrane region" description="Helical" evidence="1">
    <location>
        <begin position="6"/>
        <end position="25"/>
    </location>
</feature>
<keyword evidence="1" id="KW-1133">Transmembrane helix</keyword>
<evidence type="ECO:0000313" key="2">
    <source>
        <dbReference type="EMBL" id="OGE43173.1"/>
    </source>
</evidence>